<gene>
    <name evidence="1" type="ORF">GCM10007301_40140</name>
</gene>
<dbReference type="AlphaFoldDB" id="A0A917CA65"/>
<name>A0A917CA65_9HYPH</name>
<dbReference type="EMBL" id="BMCT01000006">
    <property type="protein sequence ID" value="GGF76109.1"/>
    <property type="molecule type" value="Genomic_DNA"/>
</dbReference>
<reference evidence="1" key="1">
    <citation type="journal article" date="2014" name="Int. J. Syst. Evol. Microbiol.">
        <title>Complete genome sequence of Corynebacterium casei LMG S-19264T (=DSM 44701T), isolated from a smear-ripened cheese.</title>
        <authorList>
            <consortium name="US DOE Joint Genome Institute (JGI-PGF)"/>
            <person name="Walter F."/>
            <person name="Albersmeier A."/>
            <person name="Kalinowski J."/>
            <person name="Ruckert C."/>
        </authorList>
    </citation>
    <scope>NUCLEOTIDE SEQUENCE</scope>
    <source>
        <strain evidence="1">CCM 7897</strain>
    </source>
</reference>
<evidence type="ECO:0000313" key="2">
    <source>
        <dbReference type="Proteomes" id="UP000606044"/>
    </source>
</evidence>
<keyword evidence="2" id="KW-1185">Reference proteome</keyword>
<accession>A0A917CA65</accession>
<evidence type="ECO:0000313" key="1">
    <source>
        <dbReference type="EMBL" id="GGF76109.1"/>
    </source>
</evidence>
<proteinExistence type="predicted"/>
<organism evidence="1 2">
    <name type="scientific">Azorhizobium oxalatiphilum</name>
    <dbReference type="NCBI Taxonomy" id="980631"/>
    <lineage>
        <taxon>Bacteria</taxon>
        <taxon>Pseudomonadati</taxon>
        <taxon>Pseudomonadota</taxon>
        <taxon>Alphaproteobacteria</taxon>
        <taxon>Hyphomicrobiales</taxon>
        <taxon>Xanthobacteraceae</taxon>
        <taxon>Azorhizobium</taxon>
    </lineage>
</organism>
<protein>
    <submittedName>
        <fullName evidence="1">Uncharacterized protein</fullName>
    </submittedName>
</protein>
<sequence>MKLWVGIGAALVVAGVLSTQFVSVFVVKPAEATAGGRTLLIGRLKTMSFIDSADAWCDRQLGQVNTPCRGMVMGRISNQATVLADLRYSASLYDFSTGGKTYGK</sequence>
<reference evidence="1" key="2">
    <citation type="submission" date="2020-09" db="EMBL/GenBank/DDBJ databases">
        <authorList>
            <person name="Sun Q."/>
            <person name="Sedlacek I."/>
        </authorList>
    </citation>
    <scope>NUCLEOTIDE SEQUENCE</scope>
    <source>
        <strain evidence="1">CCM 7897</strain>
    </source>
</reference>
<comment type="caution">
    <text evidence="1">The sequence shown here is derived from an EMBL/GenBank/DDBJ whole genome shotgun (WGS) entry which is preliminary data.</text>
</comment>
<dbReference type="Proteomes" id="UP000606044">
    <property type="component" value="Unassembled WGS sequence"/>
</dbReference>